<dbReference type="Proteomes" id="UP001281130">
    <property type="component" value="Unassembled WGS sequence"/>
</dbReference>
<organism evidence="1 2">
    <name type="scientific">Rubrobacter radiotolerans</name>
    <name type="common">Arthrobacter radiotolerans</name>
    <dbReference type="NCBI Taxonomy" id="42256"/>
    <lineage>
        <taxon>Bacteria</taxon>
        <taxon>Bacillati</taxon>
        <taxon>Actinomycetota</taxon>
        <taxon>Rubrobacteria</taxon>
        <taxon>Rubrobacterales</taxon>
        <taxon>Rubrobacteraceae</taxon>
        <taxon>Rubrobacter</taxon>
    </lineage>
</organism>
<protein>
    <submittedName>
        <fullName evidence="1">Uncharacterized protein</fullName>
    </submittedName>
</protein>
<dbReference type="EMBL" id="JAWXXX010000002">
    <property type="protein sequence ID" value="MDX5895303.1"/>
    <property type="molecule type" value="Genomic_DNA"/>
</dbReference>
<evidence type="ECO:0000313" key="1">
    <source>
        <dbReference type="EMBL" id="MDX5895303.1"/>
    </source>
</evidence>
<dbReference type="RefSeq" id="WP_084362448.1">
    <property type="nucleotide sequence ID" value="NZ_JAWXXX010000002.1"/>
</dbReference>
<evidence type="ECO:0000313" key="2">
    <source>
        <dbReference type="Proteomes" id="UP001281130"/>
    </source>
</evidence>
<name>A0AB35T755_RUBRA</name>
<sequence>MRKDAKSRSLLALIRAGDALHWRALPVVPRFRRPPEGFVPALATTWMAPVWYRHGAIGYNFWTMALPGKAGESSGRYDPDHPLFQAWVCVYLVRGIPRKDPPFGFTHNLEPVPAKFAALGEADQRAWLWVKGAGWAPARVRKEFEREGATVGEITTRLVRSKMSTHADVGPDNPSPSPLRVDFRPPHAWPPELTQRFFVPQEGQWRRKIHPYQPLEYTVEGYPIPLLERGLSAYFFYAGVRYEHGGRVVDNFDNVREAAGSVLEEGIEFVERRGGVPKPSARRVV</sequence>
<dbReference type="AlphaFoldDB" id="A0AB35T755"/>
<gene>
    <name evidence="1" type="ORF">SIL72_14845</name>
</gene>
<reference evidence="1" key="1">
    <citation type="submission" date="2023-11" db="EMBL/GenBank/DDBJ databases">
        <title>MicrobeMod: A computational toolkit for identifying prokaryotic methylation and restriction-modification with nanopore sequencing.</title>
        <authorList>
            <person name="Crits-Christoph A."/>
            <person name="Kang S.C."/>
            <person name="Lee H."/>
            <person name="Ostrov N."/>
        </authorList>
    </citation>
    <scope>NUCLEOTIDE SEQUENCE</scope>
    <source>
        <strain evidence="1">ATCC 51242</strain>
    </source>
</reference>
<proteinExistence type="predicted"/>
<comment type="caution">
    <text evidence="1">The sequence shown here is derived from an EMBL/GenBank/DDBJ whole genome shotgun (WGS) entry which is preliminary data.</text>
</comment>
<accession>A0AB35T755</accession>